<evidence type="ECO:0000313" key="1">
    <source>
        <dbReference type="EMBL" id="MBW0138417.1"/>
    </source>
</evidence>
<protein>
    <submittedName>
        <fullName evidence="1">6-carboxytetrahydropterin synthase</fullName>
    </submittedName>
</protein>
<dbReference type="Proteomes" id="UP000694287">
    <property type="component" value="Unassembled WGS sequence"/>
</dbReference>
<organism evidence="1 2">
    <name type="scientific">Pseudonocardia abyssalis</name>
    <dbReference type="NCBI Taxonomy" id="2792008"/>
    <lineage>
        <taxon>Bacteria</taxon>
        <taxon>Bacillati</taxon>
        <taxon>Actinomycetota</taxon>
        <taxon>Actinomycetes</taxon>
        <taxon>Pseudonocardiales</taxon>
        <taxon>Pseudonocardiaceae</taxon>
        <taxon>Pseudonocardia</taxon>
    </lineage>
</organism>
<evidence type="ECO:0000313" key="2">
    <source>
        <dbReference type="Proteomes" id="UP000694287"/>
    </source>
</evidence>
<gene>
    <name evidence="1" type="ORF">I4I81_29750</name>
</gene>
<keyword evidence="2" id="KW-1185">Reference proteome</keyword>
<accession>A0ABS6V1U0</accession>
<sequence>MSFPAALSLRGLESGNPAGRPHGHDFTAELVFESTTLVYPGVVVDDDMRTEIERHIADRLAFRDLDRLFDRPPTCEAIAEYLANWHWCSARPPGHARLVAVNVSTGAGDHGEIHLPASTGASA</sequence>
<dbReference type="InterPro" id="IPR007115">
    <property type="entry name" value="6-PTP_synth/QueD"/>
</dbReference>
<dbReference type="Pfam" id="PF01242">
    <property type="entry name" value="PTPS"/>
    <property type="match status" value="1"/>
</dbReference>
<dbReference type="EMBL" id="JADQDK010000001">
    <property type="protein sequence ID" value="MBW0138417.1"/>
    <property type="molecule type" value="Genomic_DNA"/>
</dbReference>
<name>A0ABS6V1U0_9PSEU</name>
<comment type="caution">
    <text evidence="1">The sequence shown here is derived from an EMBL/GenBank/DDBJ whole genome shotgun (WGS) entry which is preliminary data.</text>
</comment>
<dbReference type="RefSeq" id="WP_218600963.1">
    <property type="nucleotide sequence ID" value="NZ_JADQDJ010000007.1"/>
</dbReference>
<proteinExistence type="predicted"/>
<reference evidence="1 2" key="1">
    <citation type="submission" date="2020-11" db="EMBL/GenBank/DDBJ databases">
        <title>Pseudonocardia abyssalis sp. nov. and Pseudonocardia oceani sp. nov., description and phylogenomic analysis of two novel actinomycetes isolated from the deep Southern Ocean.</title>
        <authorList>
            <person name="Parra J."/>
        </authorList>
    </citation>
    <scope>NUCLEOTIDE SEQUENCE [LARGE SCALE GENOMIC DNA]</scope>
    <source>
        <strain evidence="1 2">KRD-168</strain>
    </source>
</reference>